<dbReference type="Pfam" id="PF18734">
    <property type="entry name" value="HEPN_AbiU2"/>
    <property type="match status" value="1"/>
</dbReference>
<geneLocation type="plasmid" evidence="2 4">
    <name>CFBP498_p224</name>
</geneLocation>
<dbReference type="EMBL" id="LR828258">
    <property type="protein sequence ID" value="CAD0363751.1"/>
    <property type="molecule type" value="Genomic_DNA"/>
</dbReference>
<evidence type="ECO:0000313" key="2">
    <source>
        <dbReference type="EMBL" id="CAD0363751.1"/>
    </source>
</evidence>
<dbReference type="EMBL" id="LR828258">
    <property type="protein sequence ID" value="CAD0363749.1"/>
    <property type="molecule type" value="Genomic_DNA"/>
</dbReference>
<feature type="domain" description="HEPN AbiU2-like" evidence="1">
    <location>
        <begin position="14"/>
        <end position="170"/>
    </location>
</feature>
<evidence type="ECO:0000313" key="3">
    <source>
        <dbReference type="EMBL" id="MDV7248558.1"/>
    </source>
</evidence>
<protein>
    <recommendedName>
        <fullName evidence="1">HEPN AbiU2-like domain-containing protein</fullName>
    </recommendedName>
</protein>
<gene>
    <name evidence="2" type="ORF">CFBP498_49360</name>
    <name evidence="3" type="ORF">R4K57_09085</name>
</gene>
<dbReference type="AlphaFoldDB" id="A0A6V7FJK3"/>
<keyword evidence="2" id="KW-0614">Plasmid</keyword>
<dbReference type="EMBL" id="JAWMQI010000027">
    <property type="protein sequence ID" value="MDV7248558.1"/>
    <property type="molecule type" value="Genomic_DNA"/>
</dbReference>
<keyword evidence="4" id="KW-1185">Reference proteome</keyword>
<evidence type="ECO:0000259" key="1">
    <source>
        <dbReference type="Pfam" id="PF18734"/>
    </source>
</evidence>
<reference evidence="2 4" key="1">
    <citation type="submission" date="2020-07" db="EMBL/GenBank/DDBJ databases">
        <authorList>
            <person name="Pothier F. J."/>
        </authorList>
    </citation>
    <scope>NUCLEOTIDE SEQUENCE [LARGE SCALE GENOMIC DNA]</scope>
    <source>
        <strain evidence="2 4">CFBP 498</strain>
        <plasmid evidence="2 4">CFBP498_p224</plasmid>
    </source>
</reference>
<sequence length="197" mass="22627">MRKSKGTALTALEIRQALWMRLNRALTCHDLFKDIDRLAKDKVAKFNQHLRFFQTCESALHDATIIATYSLYETPRDRVSFWQLINAIPANKMTPALRQGFVLRIDEIKPSWLKVAMVRNEVVGHQTTARSYSEVRERANLTFACVEEVLAHSRDLLFDIANQCMDTHVDFMTDSHGAADRLFAQLPDPMILTPPRP</sequence>
<name>A0A6V7FJK3_9XANT</name>
<dbReference type="RefSeq" id="WP_180313954.1">
    <property type="nucleotide sequence ID" value="NZ_JAVTRY010000034.1"/>
</dbReference>
<dbReference type="Proteomes" id="UP000515406">
    <property type="component" value="Plasmid CFBP498_p224"/>
</dbReference>
<accession>A0A6V7FJK3</accession>
<evidence type="ECO:0000313" key="4">
    <source>
        <dbReference type="Proteomes" id="UP000515406"/>
    </source>
</evidence>
<evidence type="ECO:0000313" key="5">
    <source>
        <dbReference type="Proteomes" id="UP001187425"/>
    </source>
</evidence>
<reference evidence="3 5" key="2">
    <citation type="submission" date="2023-10" db="EMBL/GenBank/DDBJ databases">
        <title>A new tool for lettuce pathogen research.</title>
        <authorList>
            <person name="Horton K.N."/>
            <person name="Cseke L.J."/>
            <person name="Badiwe M."/>
            <person name="Tesfaye D."/>
            <person name="Klein A."/>
            <person name="Su J."/>
            <person name="Potnis N."/>
            <person name="Gassmann W."/>
        </authorList>
    </citation>
    <scope>NUCLEOTIDE SEQUENCE [LARGE SCALE GENOMIC DNA]</scope>
    <source>
        <strain evidence="3 5">JSKH1901</strain>
    </source>
</reference>
<dbReference type="Proteomes" id="UP001187425">
    <property type="component" value="Unassembled WGS sequence"/>
</dbReference>
<dbReference type="InterPro" id="IPR040704">
    <property type="entry name" value="HEPN_AbiU2"/>
</dbReference>
<proteinExistence type="predicted"/>
<organism evidence="2 4">
    <name type="scientific">Xanthomonas hortorum pv. vitians</name>
    <dbReference type="NCBI Taxonomy" id="83224"/>
    <lineage>
        <taxon>Bacteria</taxon>
        <taxon>Pseudomonadati</taxon>
        <taxon>Pseudomonadota</taxon>
        <taxon>Gammaproteobacteria</taxon>
        <taxon>Lysobacterales</taxon>
        <taxon>Lysobacteraceae</taxon>
        <taxon>Xanthomonas</taxon>
    </lineage>
</organism>